<keyword evidence="8" id="KW-1185">Reference proteome</keyword>
<dbReference type="GO" id="GO:0043171">
    <property type="term" value="P:peptide catabolic process"/>
    <property type="evidence" value="ECO:0007669"/>
    <property type="project" value="UniProtKB-UniRule"/>
</dbReference>
<evidence type="ECO:0000256" key="6">
    <source>
        <dbReference type="RuleBase" id="RU366067"/>
    </source>
</evidence>
<dbReference type="EC" id="3.4.14.-" evidence="6"/>
<dbReference type="PANTHER" id="PTHR38469:SF1">
    <property type="entry name" value="PERIPLASMIC PEPTIDASE SUBFAMILY S1B"/>
    <property type="match status" value="1"/>
</dbReference>
<sequence length="686" mass="75969">MRNPLRAAAAAACVFALIATPASSEEGMWTFDNFPAARMQRDLGWAPDQAWLDRVMAGAARLPGCSGSNVSANGLMLTNHHCITACLRNLSSEQSDFLAAGFTARTREEERRCPNYSISILTGITDVTQRIDTATAGVAADAFARTRDAEIARIESECTSGQIRCEVTTLYQGGRYALYNYKRYDDVRMVFAPEQQVAAFGGDPDNYNFPRYCLDFAILRVYENGAPAATPAHLSMRFTPVTEDEVVLAVGNPGTTSRSRTTAEMAFQRDIQLPWMLNVLSETRGRLIAYSELGPNQRRLGTNALQGVENLVKRFSGQRMSLVSAENFARVTAAEQDFQARVRRNSASAREVGDAWGEISRAQDTYRGMFYRHQMLEASAAQRSQLFGWARDLVRAAEERPKPDAQRMPRYTDARISVVERSITGAQPTETDFERLNLEIWLLKLREYLTVDDPTVQRILNRQSPEELAARLSQSRLGDPAVRRQLWEGGGAAIAASDDPMIVFVRSWDTDARQVREQFETQVEGPVARAHERIARARFRAFGTNTYPDATGTPRITYGRVRGWTEGTRTVPWFTNIDGLYARATNAEPFNLSQRWIDARGRVNGATVYNIATTTESVGGASGSPLLDREGRVVGASFDGNIHATAGTFFYDPTLNRTVTVTTTAMQAALRDVYGMNALLAELGGS</sequence>
<keyword evidence="4 6" id="KW-0732">Signal</keyword>
<dbReference type="GO" id="GO:0008239">
    <property type="term" value="F:dipeptidyl-peptidase activity"/>
    <property type="evidence" value="ECO:0007669"/>
    <property type="project" value="UniProtKB-UniRule"/>
</dbReference>
<reference evidence="8" key="1">
    <citation type="submission" date="2019-12" db="EMBL/GenBank/DDBJ databases">
        <title>Complete genome of Terracaulis silvestris 0127_4.</title>
        <authorList>
            <person name="Vieira S."/>
            <person name="Riedel T."/>
            <person name="Sproer C."/>
            <person name="Pascual J."/>
            <person name="Boedeker C."/>
            <person name="Overmann J."/>
        </authorList>
    </citation>
    <scope>NUCLEOTIDE SEQUENCE [LARGE SCALE GENOMIC DNA]</scope>
    <source>
        <strain evidence="8">0127_4</strain>
    </source>
</reference>
<evidence type="ECO:0000313" key="8">
    <source>
        <dbReference type="Proteomes" id="UP000431269"/>
    </source>
</evidence>
<feature type="signal peptide" evidence="6">
    <location>
        <begin position="1"/>
        <end position="24"/>
    </location>
</feature>
<dbReference type="PANTHER" id="PTHR38469">
    <property type="entry name" value="PERIPLASMIC PEPTIDASE SUBFAMILY S1B"/>
    <property type="match status" value="1"/>
</dbReference>
<evidence type="ECO:0000256" key="1">
    <source>
        <dbReference type="ARBA" id="ARBA00010491"/>
    </source>
</evidence>
<evidence type="ECO:0000256" key="5">
    <source>
        <dbReference type="ARBA" id="ARBA00022801"/>
    </source>
</evidence>
<dbReference type="GO" id="GO:0006508">
    <property type="term" value="P:proteolysis"/>
    <property type="evidence" value="ECO:0007669"/>
    <property type="project" value="UniProtKB-KW"/>
</dbReference>
<dbReference type="InterPro" id="IPR009003">
    <property type="entry name" value="Peptidase_S1_PA"/>
</dbReference>
<proteinExistence type="inferred from homology"/>
<dbReference type="EMBL" id="CP047045">
    <property type="protein sequence ID" value="QGZ94104.1"/>
    <property type="molecule type" value="Genomic_DNA"/>
</dbReference>
<evidence type="ECO:0000256" key="3">
    <source>
        <dbReference type="ARBA" id="ARBA00022670"/>
    </source>
</evidence>
<comment type="similarity">
    <text evidence="1 6">Belongs to the peptidase S46 family.</text>
</comment>
<organism evidence="7 8">
    <name type="scientific">Terricaulis silvestris</name>
    <dbReference type="NCBI Taxonomy" id="2686094"/>
    <lineage>
        <taxon>Bacteria</taxon>
        <taxon>Pseudomonadati</taxon>
        <taxon>Pseudomonadota</taxon>
        <taxon>Alphaproteobacteria</taxon>
        <taxon>Caulobacterales</taxon>
        <taxon>Caulobacteraceae</taxon>
        <taxon>Terricaulis</taxon>
    </lineage>
</organism>
<comment type="function">
    <text evidence="6">Catalyzes the removal of dipeptides from the N-terminus of oligopeptides.</text>
</comment>
<evidence type="ECO:0000256" key="2">
    <source>
        <dbReference type="ARBA" id="ARBA00022438"/>
    </source>
</evidence>
<dbReference type="Proteomes" id="UP000431269">
    <property type="component" value="Chromosome"/>
</dbReference>
<evidence type="ECO:0000256" key="4">
    <source>
        <dbReference type="ARBA" id="ARBA00022729"/>
    </source>
</evidence>
<dbReference type="InterPro" id="IPR019500">
    <property type="entry name" value="Pep_S46"/>
</dbReference>
<keyword evidence="5 6" id="KW-0378">Hydrolase</keyword>
<dbReference type="Pfam" id="PF10459">
    <property type="entry name" value="Peptidase_S46"/>
    <property type="match status" value="1"/>
</dbReference>
<protein>
    <recommendedName>
        <fullName evidence="6">Dipeptidyl-peptidase</fullName>
        <ecNumber evidence="6">3.4.14.-</ecNumber>
    </recommendedName>
</protein>
<accession>A0A6I6MMA9</accession>
<dbReference type="SUPFAM" id="SSF50494">
    <property type="entry name" value="Trypsin-like serine proteases"/>
    <property type="match status" value="1"/>
</dbReference>
<feature type="chain" id="PRO_5026372114" description="Dipeptidyl-peptidase" evidence="6">
    <location>
        <begin position="25"/>
        <end position="686"/>
    </location>
</feature>
<gene>
    <name evidence="7" type="ORF">DSM104635_00920</name>
</gene>
<dbReference type="KEGG" id="tsv:DSM104635_00920"/>
<dbReference type="RefSeq" id="WP_158765066.1">
    <property type="nucleotide sequence ID" value="NZ_CP047045.1"/>
</dbReference>
<evidence type="ECO:0000313" key="7">
    <source>
        <dbReference type="EMBL" id="QGZ94104.1"/>
    </source>
</evidence>
<keyword evidence="2 6" id="KW-0031">Aminopeptidase</keyword>
<dbReference type="AlphaFoldDB" id="A0A6I6MMA9"/>
<keyword evidence="3 6" id="KW-0645">Protease</keyword>
<keyword evidence="6" id="KW-0720">Serine protease</keyword>
<name>A0A6I6MMA9_9CAUL</name>
<dbReference type="GO" id="GO:0070009">
    <property type="term" value="F:serine-type aminopeptidase activity"/>
    <property type="evidence" value="ECO:0007669"/>
    <property type="project" value="UniProtKB-UniRule"/>
</dbReference>